<keyword evidence="2" id="KW-1185">Reference proteome</keyword>
<dbReference type="RefSeq" id="WP_232516694.1">
    <property type="nucleotide sequence ID" value="NZ_JBHSOG010000068.1"/>
</dbReference>
<name>A0ABW1AUV9_9RHOO</name>
<protein>
    <submittedName>
        <fullName evidence="1">Uncharacterized protein</fullName>
    </submittedName>
</protein>
<evidence type="ECO:0000313" key="1">
    <source>
        <dbReference type="EMBL" id="MFC5771006.1"/>
    </source>
</evidence>
<comment type="caution">
    <text evidence="1">The sequence shown here is derived from an EMBL/GenBank/DDBJ whole genome shotgun (WGS) entry which is preliminary data.</text>
</comment>
<dbReference type="Proteomes" id="UP001595974">
    <property type="component" value="Unassembled WGS sequence"/>
</dbReference>
<gene>
    <name evidence="1" type="ORF">ACFPTN_16625</name>
</gene>
<evidence type="ECO:0000313" key="2">
    <source>
        <dbReference type="Proteomes" id="UP001595974"/>
    </source>
</evidence>
<proteinExistence type="predicted"/>
<accession>A0ABW1AUV9</accession>
<organism evidence="1 2">
    <name type="scientific">Thauera sinica</name>
    <dbReference type="NCBI Taxonomy" id="2665146"/>
    <lineage>
        <taxon>Bacteria</taxon>
        <taxon>Pseudomonadati</taxon>
        <taxon>Pseudomonadota</taxon>
        <taxon>Betaproteobacteria</taxon>
        <taxon>Rhodocyclales</taxon>
        <taxon>Zoogloeaceae</taxon>
        <taxon>Thauera</taxon>
    </lineage>
</organism>
<reference evidence="2" key="1">
    <citation type="journal article" date="2019" name="Int. J. Syst. Evol. Microbiol.">
        <title>The Global Catalogue of Microorganisms (GCM) 10K type strain sequencing project: providing services to taxonomists for standard genome sequencing and annotation.</title>
        <authorList>
            <consortium name="The Broad Institute Genomics Platform"/>
            <consortium name="The Broad Institute Genome Sequencing Center for Infectious Disease"/>
            <person name="Wu L."/>
            <person name="Ma J."/>
        </authorList>
    </citation>
    <scope>NUCLEOTIDE SEQUENCE [LARGE SCALE GENOMIC DNA]</scope>
    <source>
        <strain evidence="2">SHR3</strain>
    </source>
</reference>
<dbReference type="EMBL" id="JBHSOG010000068">
    <property type="protein sequence ID" value="MFC5771006.1"/>
    <property type="molecule type" value="Genomic_DNA"/>
</dbReference>
<sequence length="109" mass="11958">MPKQPASVPPDPLEQVMTTVVQGFKMTTEAIQDLRTQQASLEQKLQQQARAAYHGMTGSGKSRYATELVKIESEHNPRGAQARVAETLGVTPGRVTQLLNSDKNRKNGK</sequence>